<accession>A0A7M4D2K5</accession>
<dbReference type="OrthoDB" id="1115578at2"/>
<evidence type="ECO:0000313" key="1">
    <source>
        <dbReference type="EMBL" id="MUP36884.1"/>
    </source>
</evidence>
<reference evidence="2 3" key="1">
    <citation type="submission" date="2019-11" db="EMBL/GenBank/DDBJ databases">
        <title>Draft genome sequence of Labilibaculum sp. strain SYP isolated from Black Sea.</title>
        <authorList>
            <person name="Yadav S."/>
            <person name="Villanueva L."/>
        </authorList>
    </citation>
    <scope>NUCLEOTIDE SEQUENCE [LARGE SCALE GENOMIC DNA]</scope>
    <source>
        <strain evidence="2 3">44</strain>
    </source>
</reference>
<protein>
    <submittedName>
        <fullName evidence="1">Uncharacterized protein</fullName>
    </submittedName>
</protein>
<dbReference type="EMBL" id="QTZN02000005">
    <property type="protein sequence ID" value="MVB06089.1"/>
    <property type="molecule type" value="Genomic_DNA"/>
</dbReference>
<sequence length="247" mass="28255">MSNKENFDALLSKYQAYVKNEVKEPNQPVDIAIDEAMDLSVIADKDRELLATSDLDVSLIDDLPIRAGGLRYAQTVWVQVQTDRSDAEEQWKHLSVEAFEMRDELLHFCRYAYRKNSKLMDVVNRIAEGYGNADMVQDLSDLAMLGTNNPEPLAGLNYPMEKLERASELSDLCGALLAKVNGARVDNDKPAKEMRDRAFTHVKQAVDAIREAGRFVFWKDEQRVEQYTSAYFRKLREAREKKVVEEA</sequence>
<organism evidence="1 4">
    <name type="scientific">Labilibaculum euxinus</name>
    <dbReference type="NCBI Taxonomy" id="2686357"/>
    <lineage>
        <taxon>Bacteria</taxon>
        <taxon>Pseudomonadati</taxon>
        <taxon>Bacteroidota</taxon>
        <taxon>Bacteroidia</taxon>
        <taxon>Marinilabiliales</taxon>
        <taxon>Marinifilaceae</taxon>
        <taxon>Labilibaculum</taxon>
    </lineage>
</organism>
<comment type="caution">
    <text evidence="1">The sequence shown here is derived from an EMBL/GenBank/DDBJ whole genome shotgun (WGS) entry which is preliminary data.</text>
</comment>
<reference evidence="1 4" key="2">
    <citation type="submission" date="2019-12" db="EMBL/GenBank/DDBJ databases">
        <title>Draft genome sequence of Labilibaculum sp. strain 44 isolated from deep waters of Black Sea.</title>
        <authorList>
            <person name="Yadav S."/>
            <person name="Villanueva L."/>
        </authorList>
    </citation>
    <scope>NUCLEOTIDE SEQUENCE [LARGE SCALE GENOMIC DNA]</scope>
    <source>
        <strain evidence="1 4">44</strain>
    </source>
</reference>
<dbReference type="EMBL" id="WOTW01000005">
    <property type="protein sequence ID" value="MUP36884.1"/>
    <property type="molecule type" value="Genomic_DNA"/>
</dbReference>
<dbReference type="Proteomes" id="UP000285951">
    <property type="component" value="Unassembled WGS sequence"/>
</dbReference>
<gene>
    <name evidence="2" type="ORF">DWB62_003565</name>
    <name evidence="1" type="ORF">GNY23_03565</name>
</gene>
<evidence type="ECO:0000313" key="4">
    <source>
        <dbReference type="Proteomes" id="UP000462449"/>
    </source>
</evidence>
<evidence type="ECO:0000313" key="2">
    <source>
        <dbReference type="EMBL" id="MVB06089.1"/>
    </source>
</evidence>
<name>A0A7M4D2K5_9BACT</name>
<dbReference type="AlphaFoldDB" id="A0A7M4D2K5"/>
<keyword evidence="3" id="KW-1185">Reference proteome</keyword>
<dbReference type="Proteomes" id="UP000462449">
    <property type="component" value="Unassembled WGS sequence"/>
</dbReference>
<dbReference type="RefSeq" id="WP_156194771.1">
    <property type="nucleotide sequence ID" value="NZ_QTZN02000005.1"/>
</dbReference>
<proteinExistence type="predicted"/>
<evidence type="ECO:0000313" key="3">
    <source>
        <dbReference type="Proteomes" id="UP000285951"/>
    </source>
</evidence>